<gene>
    <name evidence="1" type="ORF">SCALOS_LOCUS6808</name>
</gene>
<evidence type="ECO:0000313" key="2">
    <source>
        <dbReference type="Proteomes" id="UP000789860"/>
    </source>
</evidence>
<accession>A0ACA9MKA2</accession>
<comment type="caution">
    <text evidence="1">The sequence shown here is derived from an EMBL/GenBank/DDBJ whole genome shotgun (WGS) entry which is preliminary data.</text>
</comment>
<keyword evidence="2" id="KW-1185">Reference proteome</keyword>
<evidence type="ECO:0000313" key="1">
    <source>
        <dbReference type="EMBL" id="CAG8597583.1"/>
    </source>
</evidence>
<protein>
    <submittedName>
        <fullName evidence="1">10411_t:CDS:1</fullName>
    </submittedName>
</protein>
<proteinExistence type="predicted"/>
<sequence>MIVTSERKLYIWKVIDISIEKENYLKVIEKTEDMIDELKNININIIVIVTDSTGSYAAARQRLRQNYRDIIFLPCYAQQLNLCIDEVFKESTNLKCTIDKAIQLAVYFKNANNKYFIEQLYNQQKIIYE</sequence>
<dbReference type="Proteomes" id="UP000789860">
    <property type="component" value="Unassembled WGS sequence"/>
</dbReference>
<dbReference type="EMBL" id="CAJVPM010013868">
    <property type="protein sequence ID" value="CAG8597583.1"/>
    <property type="molecule type" value="Genomic_DNA"/>
</dbReference>
<feature type="non-terminal residue" evidence="1">
    <location>
        <position position="129"/>
    </location>
</feature>
<name>A0ACA9MKA2_9GLOM</name>
<reference evidence="1" key="1">
    <citation type="submission" date="2021-06" db="EMBL/GenBank/DDBJ databases">
        <authorList>
            <person name="Kallberg Y."/>
            <person name="Tangrot J."/>
            <person name="Rosling A."/>
        </authorList>
    </citation>
    <scope>NUCLEOTIDE SEQUENCE</scope>
    <source>
        <strain evidence="1">AU212A</strain>
    </source>
</reference>
<organism evidence="1 2">
    <name type="scientific">Scutellospora calospora</name>
    <dbReference type="NCBI Taxonomy" id="85575"/>
    <lineage>
        <taxon>Eukaryota</taxon>
        <taxon>Fungi</taxon>
        <taxon>Fungi incertae sedis</taxon>
        <taxon>Mucoromycota</taxon>
        <taxon>Glomeromycotina</taxon>
        <taxon>Glomeromycetes</taxon>
        <taxon>Diversisporales</taxon>
        <taxon>Gigasporaceae</taxon>
        <taxon>Scutellospora</taxon>
    </lineage>
</organism>